<dbReference type="InterPro" id="IPR002397">
    <property type="entry name" value="Cyt_P450_B"/>
</dbReference>
<proteinExistence type="inferred from homology"/>
<reference evidence="3 4" key="1">
    <citation type="journal article" date="2021" name="Int. J. Syst. Evol. Microbiol.">
        <title>Reticulibacter mediterranei gen. nov., sp. nov., within the new family Reticulibacteraceae fam. nov., and Ktedonospora formicarum gen. nov., sp. nov., Ktedonobacter robiniae sp. nov., Dictyobacter formicarum sp. nov. and Dictyobacter arantiisoli sp. nov., belonging to the class Ktedonobacteria.</title>
        <authorList>
            <person name="Yabe S."/>
            <person name="Zheng Y."/>
            <person name="Wang C.M."/>
            <person name="Sakai Y."/>
            <person name="Abe K."/>
            <person name="Yokota A."/>
            <person name="Donadio S."/>
            <person name="Cavaletti L."/>
            <person name="Monciardini P."/>
        </authorList>
    </citation>
    <scope>NUCLEOTIDE SEQUENCE [LARGE SCALE GENOMIC DNA]</scope>
    <source>
        <strain evidence="3 4">SOSP1-30</strain>
    </source>
</reference>
<evidence type="ECO:0000256" key="2">
    <source>
        <dbReference type="RuleBase" id="RU000461"/>
    </source>
</evidence>
<keyword evidence="2" id="KW-0349">Heme</keyword>
<organism evidence="3 4">
    <name type="scientific">Ktedonobacter robiniae</name>
    <dbReference type="NCBI Taxonomy" id="2778365"/>
    <lineage>
        <taxon>Bacteria</taxon>
        <taxon>Bacillati</taxon>
        <taxon>Chloroflexota</taxon>
        <taxon>Ktedonobacteria</taxon>
        <taxon>Ktedonobacterales</taxon>
        <taxon>Ktedonobacteraceae</taxon>
        <taxon>Ktedonobacter</taxon>
    </lineage>
</organism>
<dbReference type="SUPFAM" id="SSF48264">
    <property type="entry name" value="Cytochrome P450"/>
    <property type="match status" value="1"/>
</dbReference>
<dbReference type="Proteomes" id="UP000654345">
    <property type="component" value="Unassembled WGS sequence"/>
</dbReference>
<keyword evidence="2" id="KW-0503">Monooxygenase</keyword>
<keyword evidence="4" id="KW-1185">Reference proteome</keyword>
<dbReference type="InterPro" id="IPR036396">
    <property type="entry name" value="Cyt_P450_sf"/>
</dbReference>
<gene>
    <name evidence="3" type="primary">cypA_2</name>
    <name evidence="3" type="ORF">KSB_85710</name>
</gene>
<name>A0ABQ3V4J4_9CHLR</name>
<keyword evidence="2" id="KW-0408">Iron</keyword>
<dbReference type="PROSITE" id="PS00086">
    <property type="entry name" value="CYTOCHROME_P450"/>
    <property type="match status" value="1"/>
</dbReference>
<dbReference type="PRINTS" id="PR00359">
    <property type="entry name" value="BP450"/>
</dbReference>
<evidence type="ECO:0000313" key="4">
    <source>
        <dbReference type="Proteomes" id="UP000654345"/>
    </source>
</evidence>
<protein>
    <submittedName>
        <fullName evidence="3">Cytochrome P450</fullName>
    </submittedName>
</protein>
<dbReference type="PANTHER" id="PTHR46696">
    <property type="entry name" value="P450, PUTATIVE (EUROFUNG)-RELATED"/>
    <property type="match status" value="1"/>
</dbReference>
<comment type="caution">
    <text evidence="3">The sequence shown here is derived from an EMBL/GenBank/DDBJ whole genome shotgun (WGS) entry which is preliminary data.</text>
</comment>
<keyword evidence="2" id="KW-0560">Oxidoreductase</keyword>
<dbReference type="InterPro" id="IPR017972">
    <property type="entry name" value="Cyt_P450_CS"/>
</dbReference>
<dbReference type="RefSeq" id="WP_201376271.1">
    <property type="nucleotide sequence ID" value="NZ_BNJG01000004.1"/>
</dbReference>
<keyword evidence="2" id="KW-0479">Metal-binding</keyword>
<evidence type="ECO:0000256" key="1">
    <source>
        <dbReference type="ARBA" id="ARBA00010617"/>
    </source>
</evidence>
<dbReference type="EMBL" id="BNJG01000004">
    <property type="protein sequence ID" value="GHO60096.1"/>
    <property type="molecule type" value="Genomic_DNA"/>
</dbReference>
<sequence>MQQRAGKLKLNLLSLRRHYTNPHEHYNALRAQDGLYFDETSQSWLVTSHKLATAILDDKRFLSGLSSLASGAAPAQMAAVSKQMVFMDGDAHHDAQNVMLRRLAHQVKQMPDDIRRFAREALLSAQAAREMDAVSEFASPVSLFTIAHVLGIPVDDRELLRKLEVWSDTFGDVTSGYFRGDMNDIKYLESYFHKLIQDKRKNITNDLLSDFIAAKDIFPEEEDIVANCMMVFAAGRITTKKLLGNGIDWLMQHWGVFQAEVRKEPRFVKTLGEELLRITTPTRYLIREAAEDIELAEGMSAKQVVRRGQKVMVFLEAANYDPHVFAQPMEFDAHRRPNKHIAFGYGPHQCPGATLARIEIQVALEELFAVSDLRAKPGSSPVWNSNPNLGGYSANPVTFSTLS</sequence>
<accession>A0ABQ3V4J4</accession>
<dbReference type="Pfam" id="PF00067">
    <property type="entry name" value="p450"/>
    <property type="match status" value="1"/>
</dbReference>
<evidence type="ECO:0000313" key="3">
    <source>
        <dbReference type="EMBL" id="GHO60096.1"/>
    </source>
</evidence>
<dbReference type="PANTHER" id="PTHR46696:SF4">
    <property type="entry name" value="BIOTIN BIOSYNTHESIS CYTOCHROME P450"/>
    <property type="match status" value="1"/>
</dbReference>
<dbReference type="Gene3D" id="1.10.630.10">
    <property type="entry name" value="Cytochrome P450"/>
    <property type="match status" value="1"/>
</dbReference>
<comment type="similarity">
    <text evidence="1 2">Belongs to the cytochrome P450 family.</text>
</comment>
<dbReference type="InterPro" id="IPR001128">
    <property type="entry name" value="Cyt_P450"/>
</dbReference>